<organism evidence="2 3">
    <name type="scientific">Paenibacillus sepulcri</name>
    <dbReference type="NCBI Taxonomy" id="359917"/>
    <lineage>
        <taxon>Bacteria</taxon>
        <taxon>Bacillati</taxon>
        <taxon>Bacillota</taxon>
        <taxon>Bacilli</taxon>
        <taxon>Bacillales</taxon>
        <taxon>Paenibacillaceae</taxon>
        <taxon>Paenibacillus</taxon>
    </lineage>
</organism>
<keyword evidence="2" id="KW-0328">Glycosyltransferase</keyword>
<dbReference type="Gene3D" id="3.40.50.2000">
    <property type="entry name" value="Glycogen Phosphorylase B"/>
    <property type="match status" value="1"/>
</dbReference>
<evidence type="ECO:0000313" key="3">
    <source>
        <dbReference type="Proteomes" id="UP001519887"/>
    </source>
</evidence>
<dbReference type="Pfam" id="PF13439">
    <property type="entry name" value="Glyco_transf_4"/>
    <property type="match status" value="1"/>
</dbReference>
<dbReference type="GO" id="GO:0016757">
    <property type="term" value="F:glycosyltransferase activity"/>
    <property type="evidence" value="ECO:0007669"/>
    <property type="project" value="UniProtKB-KW"/>
</dbReference>
<proteinExistence type="predicted"/>
<feature type="domain" description="Glycosyltransferase subfamily 4-like N-terminal" evidence="1">
    <location>
        <begin position="15"/>
        <end position="150"/>
    </location>
</feature>
<dbReference type="InterPro" id="IPR028098">
    <property type="entry name" value="Glyco_trans_4-like_N"/>
</dbReference>
<name>A0ABS7C3V2_9BACL</name>
<gene>
    <name evidence="2" type="ORF">K0U00_16255</name>
</gene>
<feature type="non-terminal residue" evidence="2">
    <location>
        <position position="150"/>
    </location>
</feature>
<keyword evidence="3" id="KW-1185">Reference proteome</keyword>
<evidence type="ECO:0000313" key="2">
    <source>
        <dbReference type="EMBL" id="MBW7455578.1"/>
    </source>
</evidence>
<dbReference type="EC" id="2.4.-.-" evidence="2"/>
<dbReference type="SUPFAM" id="SSF53756">
    <property type="entry name" value="UDP-Glycosyltransferase/glycogen phosphorylase"/>
    <property type="match status" value="1"/>
</dbReference>
<sequence>MKIVIITETFLPSTDGIVTRLCATIRWLRENGHDITVIAPDLGVYDFEGVRVEGIPARYFFLYRSKKLAMPNRKVGRLLRELQPDLVHVVNPAVLGVAGIYYGRRHRLPMIASYHTQIPKYADYYRLPFLKPVLWWWFRTLHNRAHLNLC</sequence>
<protein>
    <submittedName>
        <fullName evidence="2">Glycosyltransferase</fullName>
        <ecNumber evidence="2">2.4.-.-</ecNumber>
    </submittedName>
</protein>
<accession>A0ABS7C3V2</accession>
<dbReference type="PANTHER" id="PTHR45947:SF3">
    <property type="entry name" value="SULFOQUINOVOSYL TRANSFERASE SQD2"/>
    <property type="match status" value="1"/>
</dbReference>
<dbReference type="PANTHER" id="PTHR45947">
    <property type="entry name" value="SULFOQUINOVOSYL TRANSFERASE SQD2"/>
    <property type="match status" value="1"/>
</dbReference>
<dbReference type="Proteomes" id="UP001519887">
    <property type="component" value="Unassembled WGS sequence"/>
</dbReference>
<reference evidence="2 3" key="1">
    <citation type="submission" date="2021-07" db="EMBL/GenBank/DDBJ databases">
        <title>Paenibacillus radiodurans sp. nov., isolated from the southeastern edge of Tengger Desert.</title>
        <authorList>
            <person name="Zhang G."/>
        </authorList>
    </citation>
    <scope>NUCLEOTIDE SEQUENCE [LARGE SCALE GENOMIC DNA]</scope>
    <source>
        <strain evidence="2 3">CCM 7311</strain>
    </source>
</reference>
<comment type="caution">
    <text evidence="2">The sequence shown here is derived from an EMBL/GenBank/DDBJ whole genome shotgun (WGS) entry which is preliminary data.</text>
</comment>
<dbReference type="EMBL" id="JAHZIK010000388">
    <property type="protein sequence ID" value="MBW7455578.1"/>
    <property type="molecule type" value="Genomic_DNA"/>
</dbReference>
<keyword evidence="2" id="KW-0808">Transferase</keyword>
<evidence type="ECO:0000259" key="1">
    <source>
        <dbReference type="Pfam" id="PF13439"/>
    </source>
</evidence>
<dbReference type="InterPro" id="IPR050194">
    <property type="entry name" value="Glycosyltransferase_grp1"/>
</dbReference>